<feature type="transmembrane region" description="Helical" evidence="7">
    <location>
        <begin position="126"/>
        <end position="153"/>
    </location>
</feature>
<dbReference type="PROSITE" id="PS00018">
    <property type="entry name" value="EF_HAND_1"/>
    <property type="match status" value="1"/>
</dbReference>
<comment type="caution">
    <text evidence="9">The sequence shown here is derived from an EMBL/GenBank/DDBJ whole genome shotgun (WGS) entry which is preliminary data.</text>
</comment>
<keyword evidence="2 7" id="KW-0812">Transmembrane</keyword>
<dbReference type="InterPro" id="IPR006685">
    <property type="entry name" value="MscS_channel_2nd"/>
</dbReference>
<keyword evidence="5 7" id="KW-0472">Membrane</keyword>
<dbReference type="InterPro" id="IPR011992">
    <property type="entry name" value="EF-hand-dom_pair"/>
</dbReference>
<reference evidence="9" key="1">
    <citation type="submission" date="2021-10" db="EMBL/GenBank/DDBJ databases">
        <title>De novo Genome Assembly of Clathrus columnatus (Basidiomycota, Fungi) Using Illumina and Nanopore Sequence Data.</title>
        <authorList>
            <person name="Ogiso-Tanaka E."/>
            <person name="Itagaki H."/>
            <person name="Hosoya T."/>
            <person name="Hosaka K."/>
        </authorList>
    </citation>
    <scope>NUCLEOTIDE SEQUENCE</scope>
    <source>
        <strain evidence="9">MO-923</strain>
    </source>
</reference>
<dbReference type="Gene3D" id="1.10.238.10">
    <property type="entry name" value="EF-hand"/>
    <property type="match status" value="1"/>
</dbReference>
<dbReference type="AlphaFoldDB" id="A0AAV5ACN1"/>
<keyword evidence="4 7" id="KW-1133">Transmembrane helix</keyword>
<organism evidence="9 10">
    <name type="scientific">Clathrus columnatus</name>
    <dbReference type="NCBI Taxonomy" id="1419009"/>
    <lineage>
        <taxon>Eukaryota</taxon>
        <taxon>Fungi</taxon>
        <taxon>Dikarya</taxon>
        <taxon>Basidiomycota</taxon>
        <taxon>Agaricomycotina</taxon>
        <taxon>Agaricomycetes</taxon>
        <taxon>Phallomycetidae</taxon>
        <taxon>Phallales</taxon>
        <taxon>Clathraceae</taxon>
        <taxon>Clathrus</taxon>
    </lineage>
</organism>
<feature type="region of interest" description="Disordered" evidence="6">
    <location>
        <begin position="663"/>
        <end position="729"/>
    </location>
</feature>
<dbReference type="EMBL" id="BPWL01000006">
    <property type="protein sequence ID" value="GJJ11352.1"/>
    <property type="molecule type" value="Genomic_DNA"/>
</dbReference>
<evidence type="ECO:0000256" key="5">
    <source>
        <dbReference type="ARBA" id="ARBA00023136"/>
    </source>
</evidence>
<feature type="transmembrane region" description="Helical" evidence="7">
    <location>
        <begin position="444"/>
        <end position="464"/>
    </location>
</feature>
<name>A0AAV5ACN1_9AGAM</name>
<feature type="transmembrane region" description="Helical" evidence="7">
    <location>
        <begin position="173"/>
        <end position="194"/>
    </location>
</feature>
<evidence type="ECO:0000313" key="9">
    <source>
        <dbReference type="EMBL" id="GJJ11352.1"/>
    </source>
</evidence>
<dbReference type="Gene3D" id="2.30.30.60">
    <property type="match status" value="1"/>
</dbReference>
<protein>
    <recommendedName>
        <fullName evidence="8">EF-hand domain-containing protein</fullName>
    </recommendedName>
</protein>
<gene>
    <name evidence="9" type="ORF">Clacol_005584</name>
</gene>
<dbReference type="Proteomes" id="UP001050691">
    <property type="component" value="Unassembled WGS sequence"/>
</dbReference>
<evidence type="ECO:0000256" key="4">
    <source>
        <dbReference type="ARBA" id="ARBA00022989"/>
    </source>
</evidence>
<feature type="transmembrane region" description="Helical" evidence="7">
    <location>
        <begin position="87"/>
        <end position="106"/>
    </location>
</feature>
<accession>A0AAV5ACN1</accession>
<comment type="subcellular location">
    <subcellularLocation>
        <location evidence="1">Membrane</location>
    </subcellularLocation>
</comment>
<proteinExistence type="predicted"/>
<evidence type="ECO:0000256" key="7">
    <source>
        <dbReference type="SAM" id="Phobius"/>
    </source>
</evidence>
<dbReference type="GO" id="GO:0005262">
    <property type="term" value="F:calcium channel activity"/>
    <property type="evidence" value="ECO:0007669"/>
    <property type="project" value="TreeGrafter"/>
</dbReference>
<feature type="compositionally biased region" description="Low complexity" evidence="6">
    <location>
        <begin position="38"/>
        <end position="48"/>
    </location>
</feature>
<dbReference type="SUPFAM" id="SSF47473">
    <property type="entry name" value="EF-hand"/>
    <property type="match status" value="1"/>
</dbReference>
<evidence type="ECO:0000313" key="10">
    <source>
        <dbReference type="Proteomes" id="UP001050691"/>
    </source>
</evidence>
<feature type="region of interest" description="Disordered" evidence="6">
    <location>
        <begin position="1"/>
        <end position="50"/>
    </location>
</feature>
<keyword evidence="3" id="KW-0106">Calcium</keyword>
<dbReference type="InterPro" id="IPR058650">
    <property type="entry name" value="Msy1/2-like"/>
</dbReference>
<dbReference type="GO" id="GO:0006874">
    <property type="term" value="P:intracellular calcium ion homeostasis"/>
    <property type="evidence" value="ECO:0007669"/>
    <property type="project" value="TreeGrafter"/>
</dbReference>
<dbReference type="PANTHER" id="PTHR31323">
    <property type="entry name" value="MECHANOSENSITIVE ION CHANNEL PROTEIN MSY2"/>
    <property type="match status" value="1"/>
</dbReference>
<dbReference type="GO" id="GO:0005509">
    <property type="term" value="F:calcium ion binding"/>
    <property type="evidence" value="ECO:0007669"/>
    <property type="project" value="InterPro"/>
</dbReference>
<keyword evidence="10" id="KW-1185">Reference proteome</keyword>
<feature type="region of interest" description="Disordered" evidence="6">
    <location>
        <begin position="259"/>
        <end position="282"/>
    </location>
</feature>
<evidence type="ECO:0000259" key="8">
    <source>
        <dbReference type="PROSITE" id="PS50222"/>
    </source>
</evidence>
<sequence length="729" mass="82351">MTEKDFEAGLSNLQGNETPGKPSTLPEYQRDDEGLTQSSSSESSTNSSDEFWEDAAKEAGEVKVFHDTRAKRGRWLYLSFMRLYRPFRIFLVSMVVAGVLITPYIVVKVSFPNSRPFPHVRAWSLWFTVSWACMTIMSILVDTLPRVIVYFFLTLTGKPPDRLTTELEAIVAWLKFALYSSIFWIALSIMRAFLRPPGDYWIIINRVAGTLFAATMVLLIEKCFLHFVAIQFHKKALADRLLENKLALKALDRLSAAQSPSTKRKSFGRRKTGKTASAPISQDPSYEVLTEIANSSQQQPPSGHRLDDAIIDVATKDAKRSRRKRRAIASMILDQVGDVISSLALKDSNFHRRGMGSVHSARLLARKVFAALSDAYPPRNLVVSDFYPYFPSREEAEIAFDLIDQDGNGDISRREMREAVQRIYRERKALSSSLKDVGNIVAKLDGVLLALALVIMIFVALLIFNRANTLSSLVPLATIVLGFSFIFGHSAQTLFESLIFIFSTHVFDIGDLVMIDDQMLISGQILTVSEFGLFSTTFRRVDGQEIIAPNALLARPQADYGIRWETTTIHVDYNTPLEAVEELRTRLKAYVNANNREWSDLTINIDKMEYQNVIYLNINMQHKSNWQNWGGRWQRRTALMRHLKTLLEELEISYSKPLQPVVLHHQQGQGSPLSPSSPIQLRHAHTMRSPTSPRNPRSPGLDSLGNAGLYSNMDRAFPPTTRVMNGQPD</sequence>
<feature type="compositionally biased region" description="Low complexity" evidence="6">
    <location>
        <begin position="666"/>
        <end position="681"/>
    </location>
</feature>
<feature type="domain" description="EF-hand" evidence="8">
    <location>
        <begin position="391"/>
        <end position="426"/>
    </location>
</feature>
<dbReference type="Pfam" id="PF25886">
    <property type="entry name" value="Msy1"/>
    <property type="match status" value="1"/>
</dbReference>
<dbReference type="InterPro" id="IPR023408">
    <property type="entry name" value="MscS_beta-dom_sf"/>
</dbReference>
<evidence type="ECO:0000256" key="2">
    <source>
        <dbReference type="ARBA" id="ARBA00022692"/>
    </source>
</evidence>
<evidence type="ECO:0000256" key="3">
    <source>
        <dbReference type="ARBA" id="ARBA00022837"/>
    </source>
</evidence>
<dbReference type="GO" id="GO:0016020">
    <property type="term" value="C:membrane"/>
    <property type="evidence" value="ECO:0007669"/>
    <property type="project" value="UniProtKB-SubCell"/>
</dbReference>
<dbReference type="InterPro" id="IPR002048">
    <property type="entry name" value="EF_hand_dom"/>
</dbReference>
<dbReference type="Pfam" id="PF00924">
    <property type="entry name" value="MS_channel_2nd"/>
    <property type="match status" value="1"/>
</dbReference>
<feature type="transmembrane region" description="Helical" evidence="7">
    <location>
        <begin position="200"/>
        <end position="220"/>
    </location>
</feature>
<evidence type="ECO:0000256" key="6">
    <source>
        <dbReference type="SAM" id="MobiDB-lite"/>
    </source>
</evidence>
<dbReference type="PANTHER" id="PTHR31323:SF11">
    <property type="entry name" value="EF-HAND DOMAIN-CONTAINING PROTEIN"/>
    <property type="match status" value="1"/>
</dbReference>
<dbReference type="PROSITE" id="PS50222">
    <property type="entry name" value="EF_HAND_2"/>
    <property type="match status" value="1"/>
</dbReference>
<dbReference type="SUPFAM" id="SSF50182">
    <property type="entry name" value="Sm-like ribonucleoproteins"/>
    <property type="match status" value="1"/>
</dbReference>
<feature type="compositionally biased region" description="Low complexity" evidence="6">
    <location>
        <begin position="688"/>
        <end position="699"/>
    </location>
</feature>
<dbReference type="InterPro" id="IPR010920">
    <property type="entry name" value="LSM_dom_sf"/>
</dbReference>
<feature type="transmembrane region" description="Helical" evidence="7">
    <location>
        <begin position="470"/>
        <end position="488"/>
    </location>
</feature>
<feature type="compositionally biased region" description="Basic residues" evidence="6">
    <location>
        <begin position="262"/>
        <end position="273"/>
    </location>
</feature>
<evidence type="ECO:0000256" key="1">
    <source>
        <dbReference type="ARBA" id="ARBA00004370"/>
    </source>
</evidence>
<dbReference type="InterPro" id="IPR018247">
    <property type="entry name" value="EF_Hand_1_Ca_BS"/>
</dbReference>